<dbReference type="AlphaFoldDB" id="A0A0V0GF16"/>
<evidence type="ECO:0000313" key="1">
    <source>
        <dbReference type="EMBL" id="JAP06802.1"/>
    </source>
</evidence>
<protein>
    <submittedName>
        <fullName evidence="1">Putative ovule protein</fullName>
    </submittedName>
</protein>
<organism evidence="1">
    <name type="scientific">Solanum chacoense</name>
    <name type="common">Chaco potato</name>
    <dbReference type="NCBI Taxonomy" id="4108"/>
    <lineage>
        <taxon>Eukaryota</taxon>
        <taxon>Viridiplantae</taxon>
        <taxon>Streptophyta</taxon>
        <taxon>Embryophyta</taxon>
        <taxon>Tracheophyta</taxon>
        <taxon>Spermatophyta</taxon>
        <taxon>Magnoliopsida</taxon>
        <taxon>eudicotyledons</taxon>
        <taxon>Gunneridae</taxon>
        <taxon>Pentapetalae</taxon>
        <taxon>asterids</taxon>
        <taxon>lamiids</taxon>
        <taxon>Solanales</taxon>
        <taxon>Solanaceae</taxon>
        <taxon>Solanoideae</taxon>
        <taxon>Solaneae</taxon>
        <taxon>Solanum</taxon>
    </lineage>
</organism>
<dbReference type="EMBL" id="GEDG01040253">
    <property type="protein sequence ID" value="JAP06802.1"/>
    <property type="molecule type" value="Transcribed_RNA"/>
</dbReference>
<name>A0A0V0GF16_SOLCH</name>
<sequence length="85" mass="9596">GKIHVSHVLSNHFFPKLFQKTSHTSSLGIYASFVHMCEPYQPPSFILSTNSLLASNSFIPDPISPRMSKHPSQHPHFCYSDLQDV</sequence>
<proteinExistence type="predicted"/>
<feature type="non-terminal residue" evidence="1">
    <location>
        <position position="1"/>
    </location>
</feature>
<reference evidence="1" key="1">
    <citation type="submission" date="2015-12" db="EMBL/GenBank/DDBJ databases">
        <title>Gene expression during late stages of embryo sac development: a critical building block for successful pollen-pistil interactions.</title>
        <authorList>
            <person name="Liu Y."/>
            <person name="Joly V."/>
            <person name="Sabar M."/>
            <person name="Matton D.P."/>
        </authorList>
    </citation>
    <scope>NUCLEOTIDE SEQUENCE</scope>
</reference>
<accession>A0A0V0GF16</accession>